<keyword evidence="8" id="KW-1185">Reference proteome</keyword>
<dbReference type="RefSeq" id="WP_143057818.1">
    <property type="nucleotide sequence ID" value="NZ_FNZN01000005.1"/>
</dbReference>
<feature type="transmembrane region" description="Helical" evidence="5">
    <location>
        <begin position="110"/>
        <end position="133"/>
    </location>
</feature>
<feature type="transmembrane region" description="Helical" evidence="5">
    <location>
        <begin position="31"/>
        <end position="50"/>
    </location>
</feature>
<evidence type="ECO:0000256" key="2">
    <source>
        <dbReference type="ARBA" id="ARBA00022692"/>
    </source>
</evidence>
<feature type="transmembrane region" description="Helical" evidence="5">
    <location>
        <begin position="57"/>
        <end position="78"/>
    </location>
</feature>
<dbReference type="OrthoDB" id="695378at2"/>
<dbReference type="Pfam" id="PF04932">
    <property type="entry name" value="Wzy_C"/>
    <property type="match status" value="1"/>
</dbReference>
<dbReference type="EMBL" id="FNZN01000005">
    <property type="protein sequence ID" value="SEL71949.1"/>
    <property type="molecule type" value="Genomic_DNA"/>
</dbReference>
<evidence type="ECO:0000256" key="1">
    <source>
        <dbReference type="ARBA" id="ARBA00004141"/>
    </source>
</evidence>
<sequence>MIVIEKIIRFAILILLLCNIPGFLLEYIGGSIGSITSYLTSILLIAYFILTKSKSKPLFPFILFGISYFLISAINYDVLDTDNYFIKEFFRFMLVVICGVEVLKKTSNENLYFVILIGGLSVVLNGLVFPGIASGRFSGFYLNPNYAGSICLIGFALSFSITNIKWKYIGQLVFTFGGLLTLSRTFIIIWVIINIIAIYRNKKNFLAPVIGGLALILIFMFSSGIKFDKQRFKALQNIFSNEKVNTQVIKHDTRDQTWAIYYDKIMDKPLIGNGYMSFQRRYSRYPGVHNSYLMVIGESGIIPFIIMFGIYSYLFVNSFRSFRKKPELLYILVVISLSLMASHGYFFIFFNVFLSMYIFIEIQKLKKEVKQNFIQSKVKKVEIHV</sequence>
<feature type="transmembrane region" description="Helical" evidence="5">
    <location>
        <begin position="176"/>
        <end position="199"/>
    </location>
</feature>
<keyword evidence="4 5" id="KW-0472">Membrane</keyword>
<feature type="transmembrane region" description="Helical" evidence="5">
    <location>
        <begin position="291"/>
        <end position="316"/>
    </location>
</feature>
<dbReference type="PANTHER" id="PTHR37422">
    <property type="entry name" value="TEICHURONIC ACID BIOSYNTHESIS PROTEIN TUAE"/>
    <property type="match status" value="1"/>
</dbReference>
<dbReference type="Proteomes" id="UP000198990">
    <property type="component" value="Unassembled WGS sequence"/>
</dbReference>
<dbReference type="AlphaFoldDB" id="A0A1H7SHY1"/>
<dbReference type="PANTHER" id="PTHR37422:SF13">
    <property type="entry name" value="LIPOPOLYSACCHARIDE BIOSYNTHESIS PROTEIN PA4999-RELATED"/>
    <property type="match status" value="1"/>
</dbReference>
<feature type="transmembrane region" description="Helical" evidence="5">
    <location>
        <begin position="328"/>
        <end position="360"/>
    </location>
</feature>
<feature type="transmembrane region" description="Helical" evidence="5">
    <location>
        <begin position="205"/>
        <end position="225"/>
    </location>
</feature>
<proteinExistence type="predicted"/>
<feature type="transmembrane region" description="Helical" evidence="5">
    <location>
        <begin position="145"/>
        <end position="164"/>
    </location>
</feature>
<evidence type="ECO:0000256" key="5">
    <source>
        <dbReference type="SAM" id="Phobius"/>
    </source>
</evidence>
<gene>
    <name evidence="7" type="ORF">SAMN04488008_10511</name>
</gene>
<dbReference type="InterPro" id="IPR051533">
    <property type="entry name" value="WaaL-like"/>
</dbReference>
<keyword evidence="2 5" id="KW-0812">Transmembrane</keyword>
<protein>
    <recommendedName>
        <fullName evidence="6">O-antigen ligase-related domain-containing protein</fullName>
    </recommendedName>
</protein>
<accession>A0A1H7SHY1</accession>
<comment type="subcellular location">
    <subcellularLocation>
        <location evidence="1">Membrane</location>
        <topology evidence="1">Multi-pass membrane protein</topology>
    </subcellularLocation>
</comment>
<name>A0A1H7SHY1_9FLAO</name>
<organism evidence="7 8">
    <name type="scientific">Maribacter orientalis</name>
    <dbReference type="NCBI Taxonomy" id="228957"/>
    <lineage>
        <taxon>Bacteria</taxon>
        <taxon>Pseudomonadati</taxon>
        <taxon>Bacteroidota</taxon>
        <taxon>Flavobacteriia</taxon>
        <taxon>Flavobacteriales</taxon>
        <taxon>Flavobacteriaceae</taxon>
        <taxon>Maribacter</taxon>
    </lineage>
</organism>
<dbReference type="GO" id="GO:0016020">
    <property type="term" value="C:membrane"/>
    <property type="evidence" value="ECO:0007669"/>
    <property type="project" value="UniProtKB-SubCell"/>
</dbReference>
<reference evidence="8" key="1">
    <citation type="submission" date="2016-10" db="EMBL/GenBank/DDBJ databases">
        <authorList>
            <person name="Varghese N."/>
            <person name="Submissions S."/>
        </authorList>
    </citation>
    <scope>NUCLEOTIDE SEQUENCE [LARGE SCALE GENOMIC DNA]</scope>
    <source>
        <strain evidence="8">DSM 16471</strain>
    </source>
</reference>
<feature type="transmembrane region" description="Helical" evidence="5">
    <location>
        <begin position="7"/>
        <end position="25"/>
    </location>
</feature>
<evidence type="ECO:0000313" key="8">
    <source>
        <dbReference type="Proteomes" id="UP000198990"/>
    </source>
</evidence>
<evidence type="ECO:0000256" key="4">
    <source>
        <dbReference type="ARBA" id="ARBA00023136"/>
    </source>
</evidence>
<evidence type="ECO:0000256" key="3">
    <source>
        <dbReference type="ARBA" id="ARBA00022989"/>
    </source>
</evidence>
<dbReference type="InterPro" id="IPR007016">
    <property type="entry name" value="O-antigen_ligase-rel_domated"/>
</dbReference>
<dbReference type="STRING" id="228957.SAMN04488008_10511"/>
<feature type="domain" description="O-antigen ligase-related" evidence="6">
    <location>
        <begin position="173"/>
        <end position="307"/>
    </location>
</feature>
<evidence type="ECO:0000313" key="7">
    <source>
        <dbReference type="EMBL" id="SEL71949.1"/>
    </source>
</evidence>
<evidence type="ECO:0000259" key="6">
    <source>
        <dbReference type="Pfam" id="PF04932"/>
    </source>
</evidence>
<keyword evidence="3 5" id="KW-1133">Transmembrane helix</keyword>